<name>A0A482CNS1_9TRAC</name>
<organism evidence="9">
    <name type="scientific">Selaginella tamariscina</name>
    <dbReference type="NCBI Taxonomy" id="137178"/>
    <lineage>
        <taxon>Eukaryota</taxon>
        <taxon>Viridiplantae</taxon>
        <taxon>Streptophyta</taxon>
        <taxon>Embryophyta</taxon>
        <taxon>Tracheophyta</taxon>
        <taxon>Lycopodiopsida</taxon>
        <taxon>Selaginellales</taxon>
        <taxon>Selaginellaceae</taxon>
        <taxon>Selaginella</taxon>
    </lineage>
</organism>
<dbReference type="GeneID" id="39721723"/>
<dbReference type="PANTHER" id="PTHR35325:SF1">
    <property type="entry name" value="PHOTOSYSTEM II REACTION CENTER PROTEIN K"/>
    <property type="match status" value="1"/>
</dbReference>
<dbReference type="SUPFAM" id="SSF161037">
    <property type="entry name" value="Photosystem II reaction center protein K, PsbK"/>
    <property type="match status" value="1"/>
</dbReference>
<geneLocation type="chloroplast" evidence="9"/>
<evidence type="ECO:0000256" key="7">
    <source>
        <dbReference type="ARBA" id="ARBA00023136"/>
    </source>
</evidence>
<dbReference type="AlphaFoldDB" id="A0A482CNS1"/>
<reference evidence="9" key="1">
    <citation type="journal article" date="2019" name="J. ISSAAS">
        <title>The Unique Evolutionary Trajectory 1 and Dynamic Conformations of DR and IR/DR-coexisting Plastomes of the Early Vascular Plant Selaginellaceae (Lycophyte).</title>
        <authorList>
            <person name="Zhang H.-R."/>
            <person name="Xiang Q.-P."/>
            <person name="Zhang X.-C."/>
        </authorList>
    </citation>
    <scope>NUCLEOTIDE SEQUENCE</scope>
</reference>
<evidence type="ECO:0000256" key="4">
    <source>
        <dbReference type="ARBA" id="ARBA00022692"/>
    </source>
</evidence>
<dbReference type="PANTHER" id="PTHR35325">
    <property type="match status" value="1"/>
</dbReference>
<sequence length="53" mass="5711">MLDIYTESFTPSTILAKSPEAYAASDPTANTMPITPLLPLLLAPAWQASVSFR</sequence>
<evidence type="ECO:0000256" key="5">
    <source>
        <dbReference type="ARBA" id="ARBA00022989"/>
    </source>
</evidence>
<protein>
    <submittedName>
        <fullName evidence="9">Photosystem II protein K</fullName>
    </submittedName>
</protein>
<dbReference type="RefSeq" id="YP_009589808.1">
    <property type="nucleotide sequence ID" value="NC_041646.1"/>
</dbReference>
<evidence type="ECO:0000256" key="6">
    <source>
        <dbReference type="ARBA" id="ARBA00023078"/>
    </source>
</evidence>
<accession>A0A482CNS1</accession>
<dbReference type="GO" id="GO:0009539">
    <property type="term" value="C:photosystem II reaction center"/>
    <property type="evidence" value="ECO:0007669"/>
    <property type="project" value="InterPro"/>
</dbReference>
<evidence type="ECO:0000313" key="9">
    <source>
        <dbReference type="EMBL" id="QBL76391.1"/>
    </source>
</evidence>
<dbReference type="InterPro" id="IPR037270">
    <property type="entry name" value="PSII_PsbK_sf"/>
</dbReference>
<keyword evidence="2" id="KW-0674">Reaction center</keyword>
<keyword evidence="9" id="KW-0150">Chloroplast</keyword>
<dbReference type="EMBL" id="MH598537">
    <property type="protein sequence ID" value="QBL76391.1"/>
    <property type="molecule type" value="Genomic_DNA"/>
</dbReference>
<dbReference type="GO" id="GO:0005737">
    <property type="term" value="C:cytoplasm"/>
    <property type="evidence" value="ECO:0007669"/>
    <property type="project" value="UniProtKB-ARBA"/>
</dbReference>
<evidence type="ECO:0000256" key="8">
    <source>
        <dbReference type="ARBA" id="ARBA00023276"/>
    </source>
</evidence>
<dbReference type="Pfam" id="PF02533">
    <property type="entry name" value="PsbK"/>
    <property type="match status" value="1"/>
</dbReference>
<evidence type="ECO:0000256" key="1">
    <source>
        <dbReference type="ARBA" id="ARBA00004167"/>
    </source>
</evidence>
<evidence type="ECO:0000256" key="3">
    <source>
        <dbReference type="ARBA" id="ARBA00022531"/>
    </source>
</evidence>
<proteinExistence type="predicted"/>
<gene>
    <name evidence="9" type="primary">psbK</name>
</gene>
<comment type="subcellular location">
    <subcellularLocation>
        <location evidence="1">Membrane</location>
        <topology evidence="1">Single-pass membrane protein</topology>
    </subcellularLocation>
</comment>
<keyword evidence="8" id="KW-0604">Photosystem II</keyword>
<keyword evidence="4" id="KW-0812">Transmembrane</keyword>
<dbReference type="GO" id="GO:0015979">
    <property type="term" value="P:photosynthesis"/>
    <property type="evidence" value="ECO:0007669"/>
    <property type="project" value="UniProtKB-KW"/>
</dbReference>
<keyword evidence="3" id="KW-0602">Photosynthesis</keyword>
<dbReference type="InterPro" id="IPR003687">
    <property type="entry name" value="PSII_PsbK"/>
</dbReference>
<evidence type="ECO:0000256" key="2">
    <source>
        <dbReference type="ARBA" id="ARBA00022469"/>
    </source>
</evidence>
<keyword evidence="9" id="KW-0934">Plastid</keyword>
<keyword evidence="6" id="KW-0793">Thylakoid</keyword>
<keyword evidence="5" id="KW-1133">Transmembrane helix</keyword>
<keyword evidence="7" id="KW-0472">Membrane</keyword>